<evidence type="ECO:0000313" key="3">
    <source>
        <dbReference type="Proteomes" id="UP001176961"/>
    </source>
</evidence>
<dbReference type="Proteomes" id="UP001176961">
    <property type="component" value="Unassembled WGS sequence"/>
</dbReference>
<organism evidence="2 3">
    <name type="scientific">Cylicocyclus nassatus</name>
    <name type="common">Nematode worm</name>
    <dbReference type="NCBI Taxonomy" id="53992"/>
    <lineage>
        <taxon>Eukaryota</taxon>
        <taxon>Metazoa</taxon>
        <taxon>Ecdysozoa</taxon>
        <taxon>Nematoda</taxon>
        <taxon>Chromadorea</taxon>
        <taxon>Rhabditida</taxon>
        <taxon>Rhabditina</taxon>
        <taxon>Rhabditomorpha</taxon>
        <taxon>Strongyloidea</taxon>
        <taxon>Strongylidae</taxon>
        <taxon>Cylicocyclus</taxon>
    </lineage>
</organism>
<accession>A0AA36GND2</accession>
<gene>
    <name evidence="2" type="ORF">CYNAS_LOCUS7298</name>
</gene>
<evidence type="ECO:0000256" key="1">
    <source>
        <dbReference type="SAM" id="SignalP"/>
    </source>
</evidence>
<dbReference type="AlphaFoldDB" id="A0AA36GND2"/>
<evidence type="ECO:0000313" key="2">
    <source>
        <dbReference type="EMBL" id="CAJ0595315.1"/>
    </source>
</evidence>
<feature type="chain" id="PRO_5041361987" evidence="1">
    <location>
        <begin position="21"/>
        <end position="72"/>
    </location>
</feature>
<name>A0AA36GND2_CYLNA</name>
<keyword evidence="1" id="KW-0732">Signal</keyword>
<protein>
    <submittedName>
        <fullName evidence="2">Uncharacterized protein</fullName>
    </submittedName>
</protein>
<keyword evidence="3" id="KW-1185">Reference proteome</keyword>
<reference evidence="2" key="1">
    <citation type="submission" date="2023-07" db="EMBL/GenBank/DDBJ databases">
        <authorList>
            <consortium name="CYATHOMIX"/>
        </authorList>
    </citation>
    <scope>NUCLEOTIDE SEQUENCE</scope>
    <source>
        <strain evidence="2">N/A</strain>
    </source>
</reference>
<feature type="signal peptide" evidence="1">
    <location>
        <begin position="1"/>
        <end position="20"/>
    </location>
</feature>
<sequence>MKCFFVLLILAIAASRCINGYPMSDAMAKQYGSNDFDQPPETAGGERRLRRKRCVMICVRISPHLLDCHRRC</sequence>
<proteinExistence type="predicted"/>
<dbReference type="EMBL" id="CATQJL010000112">
    <property type="protein sequence ID" value="CAJ0595315.1"/>
    <property type="molecule type" value="Genomic_DNA"/>
</dbReference>
<comment type="caution">
    <text evidence="2">The sequence shown here is derived from an EMBL/GenBank/DDBJ whole genome shotgun (WGS) entry which is preliminary data.</text>
</comment>